<evidence type="ECO:0000313" key="2">
    <source>
        <dbReference type="Proteomes" id="UP000799754"/>
    </source>
</evidence>
<keyword evidence="2" id="KW-1185">Reference proteome</keyword>
<proteinExistence type="predicted"/>
<dbReference type="EMBL" id="MU006710">
    <property type="protein sequence ID" value="KAF2629363.1"/>
    <property type="molecule type" value="Genomic_DNA"/>
</dbReference>
<accession>A0ACB6S7N3</accession>
<organism evidence="1 2">
    <name type="scientific">Macroventuria anomochaeta</name>
    <dbReference type="NCBI Taxonomy" id="301207"/>
    <lineage>
        <taxon>Eukaryota</taxon>
        <taxon>Fungi</taxon>
        <taxon>Dikarya</taxon>
        <taxon>Ascomycota</taxon>
        <taxon>Pezizomycotina</taxon>
        <taxon>Dothideomycetes</taxon>
        <taxon>Pleosporomycetidae</taxon>
        <taxon>Pleosporales</taxon>
        <taxon>Pleosporineae</taxon>
        <taxon>Didymellaceae</taxon>
        <taxon>Macroventuria</taxon>
    </lineage>
</organism>
<gene>
    <name evidence="1" type="ORF">BU25DRAFT_420219</name>
</gene>
<reference evidence="1" key="1">
    <citation type="journal article" date="2020" name="Stud. Mycol.">
        <title>101 Dothideomycetes genomes: a test case for predicting lifestyles and emergence of pathogens.</title>
        <authorList>
            <person name="Haridas S."/>
            <person name="Albert R."/>
            <person name="Binder M."/>
            <person name="Bloem J."/>
            <person name="Labutti K."/>
            <person name="Salamov A."/>
            <person name="Andreopoulos B."/>
            <person name="Baker S."/>
            <person name="Barry K."/>
            <person name="Bills G."/>
            <person name="Bluhm B."/>
            <person name="Cannon C."/>
            <person name="Castanera R."/>
            <person name="Culley D."/>
            <person name="Daum C."/>
            <person name="Ezra D."/>
            <person name="Gonzalez J."/>
            <person name="Henrissat B."/>
            <person name="Kuo A."/>
            <person name="Liang C."/>
            <person name="Lipzen A."/>
            <person name="Lutzoni F."/>
            <person name="Magnuson J."/>
            <person name="Mondo S."/>
            <person name="Nolan M."/>
            <person name="Ohm R."/>
            <person name="Pangilinan J."/>
            <person name="Park H.-J."/>
            <person name="Ramirez L."/>
            <person name="Alfaro M."/>
            <person name="Sun H."/>
            <person name="Tritt A."/>
            <person name="Yoshinaga Y."/>
            <person name="Zwiers L.-H."/>
            <person name="Turgeon B."/>
            <person name="Goodwin S."/>
            <person name="Spatafora J."/>
            <person name="Crous P."/>
            <person name="Grigoriev I."/>
        </authorList>
    </citation>
    <scope>NUCLEOTIDE SEQUENCE</scope>
    <source>
        <strain evidence="1">CBS 525.71</strain>
    </source>
</reference>
<protein>
    <submittedName>
        <fullName evidence="1">Uncharacterized protein</fullName>
    </submittedName>
</protein>
<name>A0ACB6S7N3_9PLEO</name>
<evidence type="ECO:0000313" key="1">
    <source>
        <dbReference type="EMBL" id="KAF2629363.1"/>
    </source>
</evidence>
<sequence>MAWHASFFRLFCSHASGRAELIIGLRTQWFAEVDAEDNCSLRVAVWGTACIKAQRGSQPGSTCGFGKRRARPDGNLCGPTQGMFVTEEGLLVVLEDAHIASAPSSMHLPQRGGRPAAATNVMSANSASAPLAVPGRELRR</sequence>
<comment type="caution">
    <text evidence="1">The sequence shown here is derived from an EMBL/GenBank/DDBJ whole genome shotgun (WGS) entry which is preliminary data.</text>
</comment>
<dbReference type="Proteomes" id="UP000799754">
    <property type="component" value="Unassembled WGS sequence"/>
</dbReference>